<dbReference type="AlphaFoldDB" id="A0A6A5VHG7"/>
<feature type="signal peptide" evidence="1">
    <location>
        <begin position="1"/>
        <end position="21"/>
    </location>
</feature>
<keyword evidence="1" id="KW-0732">Signal</keyword>
<name>A0A6A5VHG7_9PLEO</name>
<evidence type="ECO:0000313" key="3">
    <source>
        <dbReference type="Proteomes" id="UP000800036"/>
    </source>
</evidence>
<evidence type="ECO:0000313" key="2">
    <source>
        <dbReference type="EMBL" id="KAF1976138.1"/>
    </source>
</evidence>
<reference evidence="2" key="1">
    <citation type="journal article" date="2020" name="Stud. Mycol.">
        <title>101 Dothideomycetes genomes: a test case for predicting lifestyles and emergence of pathogens.</title>
        <authorList>
            <person name="Haridas S."/>
            <person name="Albert R."/>
            <person name="Binder M."/>
            <person name="Bloem J."/>
            <person name="Labutti K."/>
            <person name="Salamov A."/>
            <person name="Andreopoulos B."/>
            <person name="Baker S."/>
            <person name="Barry K."/>
            <person name="Bills G."/>
            <person name="Bluhm B."/>
            <person name="Cannon C."/>
            <person name="Castanera R."/>
            <person name="Culley D."/>
            <person name="Daum C."/>
            <person name="Ezra D."/>
            <person name="Gonzalez J."/>
            <person name="Henrissat B."/>
            <person name="Kuo A."/>
            <person name="Liang C."/>
            <person name="Lipzen A."/>
            <person name="Lutzoni F."/>
            <person name="Magnuson J."/>
            <person name="Mondo S."/>
            <person name="Nolan M."/>
            <person name="Ohm R."/>
            <person name="Pangilinan J."/>
            <person name="Park H.-J."/>
            <person name="Ramirez L."/>
            <person name="Alfaro M."/>
            <person name="Sun H."/>
            <person name="Tritt A."/>
            <person name="Yoshinaga Y."/>
            <person name="Zwiers L.-H."/>
            <person name="Turgeon B."/>
            <person name="Goodwin S."/>
            <person name="Spatafora J."/>
            <person name="Crous P."/>
            <person name="Grigoriev I."/>
        </authorList>
    </citation>
    <scope>NUCLEOTIDE SEQUENCE</scope>
    <source>
        <strain evidence="2">CBS 107.79</strain>
    </source>
</reference>
<evidence type="ECO:0000256" key="1">
    <source>
        <dbReference type="SAM" id="SignalP"/>
    </source>
</evidence>
<keyword evidence="3" id="KW-1185">Reference proteome</keyword>
<feature type="chain" id="PRO_5025500772" evidence="1">
    <location>
        <begin position="22"/>
        <end position="64"/>
    </location>
</feature>
<dbReference type="OrthoDB" id="4781at2759"/>
<proteinExistence type="predicted"/>
<dbReference type="Proteomes" id="UP000800036">
    <property type="component" value="Unassembled WGS sequence"/>
</dbReference>
<gene>
    <name evidence="2" type="ORF">BU23DRAFT_551632</name>
</gene>
<organism evidence="2 3">
    <name type="scientific">Bimuria novae-zelandiae CBS 107.79</name>
    <dbReference type="NCBI Taxonomy" id="1447943"/>
    <lineage>
        <taxon>Eukaryota</taxon>
        <taxon>Fungi</taxon>
        <taxon>Dikarya</taxon>
        <taxon>Ascomycota</taxon>
        <taxon>Pezizomycotina</taxon>
        <taxon>Dothideomycetes</taxon>
        <taxon>Pleosporomycetidae</taxon>
        <taxon>Pleosporales</taxon>
        <taxon>Massarineae</taxon>
        <taxon>Didymosphaeriaceae</taxon>
        <taxon>Bimuria</taxon>
    </lineage>
</organism>
<accession>A0A6A5VHG7</accession>
<protein>
    <submittedName>
        <fullName evidence="2">Uncharacterized protein</fullName>
    </submittedName>
</protein>
<dbReference type="EMBL" id="ML976667">
    <property type="protein sequence ID" value="KAF1976138.1"/>
    <property type="molecule type" value="Genomic_DNA"/>
</dbReference>
<sequence>MRSRQLHAVLTIASLTHLTVGQNCNPITSGIGAYPPNVATPEHYFVDFTKQTSLQSDWTLLDSW</sequence>